<dbReference type="CDD" id="cd00019">
    <property type="entry name" value="AP2Ec"/>
    <property type="match status" value="1"/>
</dbReference>
<dbReference type="InterPro" id="IPR013022">
    <property type="entry name" value="Xyl_isomerase-like_TIM-brl"/>
</dbReference>
<keyword evidence="9" id="KW-0540">Nuclease</keyword>
<reference evidence="10 11" key="2">
    <citation type="submission" date="2024-07" db="EMBL/GenBank/DDBJ databases">
        <authorList>
            <person name="Akdeniz Z."/>
        </authorList>
    </citation>
    <scope>NUCLEOTIDE SEQUENCE [LARGE SCALE GENOMIC DNA]</scope>
</reference>
<dbReference type="AlphaFoldDB" id="A0AA86PZQ0"/>
<dbReference type="GO" id="GO:0003906">
    <property type="term" value="F:DNA-(apurinic or apyrimidinic site) endonuclease activity"/>
    <property type="evidence" value="ECO:0007669"/>
    <property type="project" value="TreeGrafter"/>
</dbReference>
<dbReference type="InterPro" id="IPR018246">
    <property type="entry name" value="AP_endonuc_F2_Zn_BS"/>
</dbReference>
<dbReference type="InterPro" id="IPR001719">
    <property type="entry name" value="AP_endonuc_2"/>
</dbReference>
<dbReference type="PANTHER" id="PTHR21445:SF0">
    <property type="entry name" value="APURINIC-APYRIMIDINIC ENDONUCLEASE"/>
    <property type="match status" value="1"/>
</dbReference>
<dbReference type="Proteomes" id="UP001642409">
    <property type="component" value="Unassembled WGS sequence"/>
</dbReference>
<reference evidence="9" key="1">
    <citation type="submission" date="2023-06" db="EMBL/GenBank/DDBJ databases">
        <authorList>
            <person name="Kurt Z."/>
        </authorList>
    </citation>
    <scope>NUCLEOTIDE SEQUENCE</scope>
</reference>
<sequence length="303" mass="33535">MDATMREQIANFENYPKLLPLSDSLSFGVHMSIAGGYVELLKQMTSLNATASAFFTSQPRGWNIKFPELNKTQAFYEGCLAKNLCRNQFLAHAPYLINVCSDSEDTRAKSSDRLLLDAFIARLLGLDRLNFHPGSSSDSAGYIKIAQNINDVHAIIPDIVLVLETVAECNSKTTIGSSFASLKQIIDLVTDKSRVGVCIDTQHTFAGGFAPESSFGDDLLNLFKKEIGAEFLFGVHVNGSLTKYKSGNDRHQNLHMGELPLKEIEKFIKSLKAEGLKVPCVAETPNADFYKDEIQLMKTWAEQ</sequence>
<evidence type="ECO:0000256" key="3">
    <source>
        <dbReference type="ARBA" id="ARBA00022723"/>
    </source>
</evidence>
<accession>A0AA86PZQ0</accession>
<evidence type="ECO:0000256" key="4">
    <source>
        <dbReference type="ARBA" id="ARBA00022763"/>
    </source>
</evidence>
<keyword evidence="9" id="KW-0255">Endonuclease</keyword>
<dbReference type="PANTHER" id="PTHR21445">
    <property type="entry name" value="ENDONUCLEASE IV ENDODEOXYRIBONUCLEASE IV"/>
    <property type="match status" value="1"/>
</dbReference>
<comment type="caution">
    <text evidence="9">The sequence shown here is derived from an EMBL/GenBank/DDBJ whole genome shotgun (WGS) entry which is preliminary data.</text>
</comment>
<evidence type="ECO:0000256" key="2">
    <source>
        <dbReference type="ARBA" id="ARBA00005340"/>
    </source>
</evidence>
<evidence type="ECO:0000256" key="1">
    <source>
        <dbReference type="ARBA" id="ARBA00001947"/>
    </source>
</evidence>
<evidence type="ECO:0000313" key="10">
    <source>
        <dbReference type="EMBL" id="CAL6019677.1"/>
    </source>
</evidence>
<keyword evidence="4" id="KW-0227">DNA damage</keyword>
<dbReference type="EMBL" id="CATOUU010000721">
    <property type="protein sequence ID" value="CAI9944165.1"/>
    <property type="molecule type" value="Genomic_DNA"/>
</dbReference>
<dbReference type="PROSITE" id="PS51432">
    <property type="entry name" value="AP_NUCLEASE_F2_4"/>
    <property type="match status" value="1"/>
</dbReference>
<comment type="similarity">
    <text evidence="2">Belongs to the AP endonuclease 2 family.</text>
</comment>
<dbReference type="NCBIfam" id="TIGR00587">
    <property type="entry name" value="nfo"/>
    <property type="match status" value="1"/>
</dbReference>
<gene>
    <name evidence="10" type="ORF">HINF_LOCUS27066</name>
    <name evidence="9" type="ORF">HINF_LOCUS31810</name>
</gene>
<dbReference type="GO" id="GO:0008270">
    <property type="term" value="F:zinc ion binding"/>
    <property type="evidence" value="ECO:0007669"/>
    <property type="project" value="InterPro"/>
</dbReference>
<dbReference type="GO" id="GO:0006284">
    <property type="term" value="P:base-excision repair"/>
    <property type="evidence" value="ECO:0007669"/>
    <property type="project" value="TreeGrafter"/>
</dbReference>
<keyword evidence="11" id="KW-1185">Reference proteome</keyword>
<dbReference type="EMBL" id="CAXDID020000083">
    <property type="protein sequence ID" value="CAL6019677.1"/>
    <property type="molecule type" value="Genomic_DNA"/>
</dbReference>
<evidence type="ECO:0000256" key="5">
    <source>
        <dbReference type="ARBA" id="ARBA00022801"/>
    </source>
</evidence>
<dbReference type="Pfam" id="PF01261">
    <property type="entry name" value="AP_endonuc_2"/>
    <property type="match status" value="1"/>
</dbReference>
<dbReference type="PROSITE" id="PS00729">
    <property type="entry name" value="AP_NUCLEASE_F2_1"/>
    <property type="match status" value="1"/>
</dbReference>
<evidence type="ECO:0000259" key="8">
    <source>
        <dbReference type="Pfam" id="PF01261"/>
    </source>
</evidence>
<evidence type="ECO:0000313" key="11">
    <source>
        <dbReference type="Proteomes" id="UP001642409"/>
    </source>
</evidence>
<evidence type="ECO:0000256" key="7">
    <source>
        <dbReference type="ARBA" id="ARBA00023204"/>
    </source>
</evidence>
<protein>
    <submittedName>
        <fullName evidence="9">Endonuclease IV</fullName>
    </submittedName>
    <submittedName>
        <fullName evidence="10">Endonuclease_IV</fullName>
    </submittedName>
</protein>
<dbReference type="Gene3D" id="3.20.20.150">
    <property type="entry name" value="Divalent-metal-dependent TIM barrel enzymes"/>
    <property type="match status" value="1"/>
</dbReference>
<dbReference type="SMART" id="SM00518">
    <property type="entry name" value="AP2Ec"/>
    <property type="match status" value="1"/>
</dbReference>
<keyword evidence="5" id="KW-0378">Hydrolase</keyword>
<proteinExistence type="inferred from homology"/>
<keyword evidence="7" id="KW-0234">DNA repair</keyword>
<dbReference type="SUPFAM" id="SSF51658">
    <property type="entry name" value="Xylose isomerase-like"/>
    <property type="match status" value="1"/>
</dbReference>
<keyword evidence="3" id="KW-0479">Metal-binding</keyword>
<comment type="cofactor">
    <cofactor evidence="1">
        <name>Zn(2+)</name>
        <dbReference type="ChEBI" id="CHEBI:29105"/>
    </cofactor>
</comment>
<name>A0AA86PZQ0_9EUKA</name>
<organism evidence="9">
    <name type="scientific">Hexamita inflata</name>
    <dbReference type="NCBI Taxonomy" id="28002"/>
    <lineage>
        <taxon>Eukaryota</taxon>
        <taxon>Metamonada</taxon>
        <taxon>Diplomonadida</taxon>
        <taxon>Hexamitidae</taxon>
        <taxon>Hexamitinae</taxon>
        <taxon>Hexamita</taxon>
    </lineage>
</organism>
<dbReference type="GO" id="GO:0008081">
    <property type="term" value="F:phosphoric diester hydrolase activity"/>
    <property type="evidence" value="ECO:0007669"/>
    <property type="project" value="TreeGrafter"/>
</dbReference>
<keyword evidence="6" id="KW-0862">Zinc</keyword>
<dbReference type="InterPro" id="IPR036237">
    <property type="entry name" value="Xyl_isomerase-like_sf"/>
</dbReference>
<feature type="domain" description="Xylose isomerase-like TIM barrel" evidence="8">
    <location>
        <begin position="88"/>
        <end position="299"/>
    </location>
</feature>
<evidence type="ECO:0000313" key="9">
    <source>
        <dbReference type="EMBL" id="CAI9944165.1"/>
    </source>
</evidence>
<dbReference type="GO" id="GO:0003677">
    <property type="term" value="F:DNA binding"/>
    <property type="evidence" value="ECO:0007669"/>
    <property type="project" value="InterPro"/>
</dbReference>
<evidence type="ECO:0000256" key="6">
    <source>
        <dbReference type="ARBA" id="ARBA00022833"/>
    </source>
</evidence>